<feature type="transmembrane region" description="Helical" evidence="6">
    <location>
        <begin position="31"/>
        <end position="52"/>
    </location>
</feature>
<dbReference type="AlphaFoldDB" id="A0A6H1Q2K9"/>
<evidence type="ECO:0000256" key="2">
    <source>
        <dbReference type="ARBA" id="ARBA00008974"/>
    </source>
</evidence>
<proteinExistence type="inferred from homology"/>
<feature type="transmembrane region" description="Helical" evidence="6">
    <location>
        <begin position="273"/>
        <end position="295"/>
    </location>
</feature>
<feature type="transmembrane region" description="Helical" evidence="6">
    <location>
        <begin position="363"/>
        <end position="381"/>
    </location>
</feature>
<dbReference type="PANTHER" id="PTHR30618">
    <property type="entry name" value="NCS1 FAMILY PURINE/PYRIMIDINE TRANSPORTER"/>
    <property type="match status" value="1"/>
</dbReference>
<dbReference type="GO" id="GO:0005886">
    <property type="term" value="C:plasma membrane"/>
    <property type="evidence" value="ECO:0007669"/>
    <property type="project" value="TreeGrafter"/>
</dbReference>
<feature type="transmembrane region" description="Helical" evidence="6">
    <location>
        <begin position="463"/>
        <end position="482"/>
    </location>
</feature>
<keyword evidence="4 6" id="KW-1133">Transmembrane helix</keyword>
<comment type="similarity">
    <text evidence="2">Belongs to the purine-cytosine permease (2.A.39) family.</text>
</comment>
<dbReference type="Pfam" id="PF02133">
    <property type="entry name" value="Transp_cyt_pur"/>
    <property type="match status" value="1"/>
</dbReference>
<keyword evidence="5 6" id="KW-0472">Membrane</keyword>
<comment type="subcellular location">
    <subcellularLocation>
        <location evidence="1">Membrane</location>
        <topology evidence="1">Multi-pass membrane protein</topology>
    </subcellularLocation>
</comment>
<evidence type="ECO:0000313" key="8">
    <source>
        <dbReference type="Proteomes" id="UP000501094"/>
    </source>
</evidence>
<feature type="transmembrane region" description="Helical" evidence="6">
    <location>
        <begin position="149"/>
        <end position="174"/>
    </location>
</feature>
<feature type="transmembrane region" description="Helical" evidence="6">
    <location>
        <begin position="231"/>
        <end position="253"/>
    </location>
</feature>
<protein>
    <submittedName>
        <fullName evidence="7">NCS1 family nucleobase:cation symporter-1</fullName>
    </submittedName>
</protein>
<evidence type="ECO:0000256" key="1">
    <source>
        <dbReference type="ARBA" id="ARBA00004141"/>
    </source>
</evidence>
<name>A0A6H1Q2K9_9PROT</name>
<dbReference type="InterPro" id="IPR001248">
    <property type="entry name" value="Pur-cyt_permease"/>
</dbReference>
<reference evidence="7 8" key="1">
    <citation type="journal article" date="2020" name="Nat. Microbiol.">
        <title>Lysogenic host-virus interactions in SAR11 marine bacteria.</title>
        <authorList>
            <person name="Morris R.M."/>
            <person name="Cain K.R."/>
            <person name="Hvorecny K.L."/>
            <person name="Kollman J.M."/>
        </authorList>
    </citation>
    <scope>NUCLEOTIDE SEQUENCE [LARGE SCALE GENOMIC DNA]</scope>
    <source>
        <strain evidence="7 8">NP1</strain>
    </source>
</reference>
<dbReference type="KEGG" id="peg:E5R92_01635"/>
<dbReference type="InterPro" id="IPR045225">
    <property type="entry name" value="Uracil/uridine/allantoin_perm"/>
</dbReference>
<dbReference type="EMBL" id="CP038852">
    <property type="protein sequence ID" value="QIZ20485.1"/>
    <property type="molecule type" value="Genomic_DNA"/>
</dbReference>
<dbReference type="Gene3D" id="1.10.4160.10">
    <property type="entry name" value="Hydantoin permease"/>
    <property type="match status" value="1"/>
</dbReference>
<feature type="transmembrane region" description="Helical" evidence="6">
    <location>
        <begin position="436"/>
        <end position="456"/>
    </location>
</feature>
<feature type="transmembrane region" description="Helical" evidence="6">
    <location>
        <begin position="186"/>
        <end position="210"/>
    </location>
</feature>
<evidence type="ECO:0000256" key="3">
    <source>
        <dbReference type="ARBA" id="ARBA00022692"/>
    </source>
</evidence>
<feature type="transmembrane region" description="Helical" evidence="6">
    <location>
        <begin position="112"/>
        <end position="137"/>
    </location>
</feature>
<keyword evidence="3 6" id="KW-0812">Transmembrane</keyword>
<evidence type="ECO:0000313" key="7">
    <source>
        <dbReference type="EMBL" id="QIZ20485.1"/>
    </source>
</evidence>
<evidence type="ECO:0000256" key="6">
    <source>
        <dbReference type="SAM" id="Phobius"/>
    </source>
</evidence>
<sequence length="485" mass="55064">MIQHKNKINLINWELVSVNPNDKTWNWKDIFCFWGINIQSVIAFSLIASLYLVYDLNVAVIFLGSLIGSLLVYFLANLIGKPSQKYGLPFPVILRTSLGVFGAKYFSLIRGFVGIFMFGIQTYFLSKAFSYLIRIFFFSVDNTFLQYDIFLIFISGLNIIDWASFLIAILLQSFLFSKSHKFNKLIINYSAITVYIGMLLFFFVVLLLDVKEVSRSFADIFTYNNIFLKSNIAPLITVVGIVFAYFSIILVNFGDFARYVKDEEELKKGNLSLFLNLVIFSFFAVFIVVGADVIFHQKLEDIGKILTNPTDIIGTLDNTIITVIVLFFIIVASASTNLIANYVPAQNSLLNFFPSKLNLKTSSYIIVFFGFVIGIFWLPLLSQIGILSFVDTFSSFFGPLFGVMIIDYYLVKNSNLDNKDIFLAEPGGAYFYSNGWHIKAAYSIILGFIFTASTIWNESLMNFNSYSWLIGAFISSLTYYLLASK</sequence>
<accession>A0A6H1Q2K9</accession>
<organism evidence="7 8">
    <name type="scientific">Candidatus Pelagibacter giovannonii</name>
    <dbReference type="NCBI Taxonomy" id="2563896"/>
    <lineage>
        <taxon>Bacteria</taxon>
        <taxon>Pseudomonadati</taxon>
        <taxon>Pseudomonadota</taxon>
        <taxon>Alphaproteobacteria</taxon>
        <taxon>Candidatus Pelagibacterales</taxon>
        <taxon>Candidatus Pelagibacteraceae</taxon>
        <taxon>Candidatus Pelagibacter</taxon>
    </lineage>
</organism>
<feature type="transmembrane region" description="Helical" evidence="6">
    <location>
        <begin position="316"/>
        <end position="343"/>
    </location>
</feature>
<dbReference type="Proteomes" id="UP000501094">
    <property type="component" value="Chromosome"/>
</dbReference>
<dbReference type="RefSeq" id="WP_168606378.1">
    <property type="nucleotide sequence ID" value="NZ_CP038852.1"/>
</dbReference>
<keyword evidence="8" id="KW-1185">Reference proteome</keyword>
<evidence type="ECO:0000256" key="4">
    <source>
        <dbReference type="ARBA" id="ARBA00022989"/>
    </source>
</evidence>
<feature type="transmembrane region" description="Helical" evidence="6">
    <location>
        <begin position="393"/>
        <end position="411"/>
    </location>
</feature>
<dbReference type="GO" id="GO:0015205">
    <property type="term" value="F:nucleobase transmembrane transporter activity"/>
    <property type="evidence" value="ECO:0007669"/>
    <property type="project" value="TreeGrafter"/>
</dbReference>
<gene>
    <name evidence="7" type="ORF">E5R92_01635</name>
</gene>
<dbReference type="PANTHER" id="PTHR30618:SF6">
    <property type="entry name" value="NCS1 FAMILY NUCLEOBASE:CATION SYMPORTER-1"/>
    <property type="match status" value="1"/>
</dbReference>
<evidence type="ECO:0000256" key="5">
    <source>
        <dbReference type="ARBA" id="ARBA00023136"/>
    </source>
</evidence>
<feature type="transmembrane region" description="Helical" evidence="6">
    <location>
        <begin position="58"/>
        <end position="76"/>
    </location>
</feature>